<reference evidence="2 3" key="1">
    <citation type="journal article" date="2020" name="IScience">
        <title>Genome Sequencing of the Endangered Kingdonia uniflora (Circaeasteraceae, Ranunculales) Reveals Potential Mechanisms of Evolutionary Specialization.</title>
        <authorList>
            <person name="Sun Y."/>
            <person name="Deng T."/>
            <person name="Zhang A."/>
            <person name="Moore M.J."/>
            <person name="Landis J.B."/>
            <person name="Lin N."/>
            <person name="Zhang H."/>
            <person name="Zhang X."/>
            <person name="Huang J."/>
            <person name="Zhang X."/>
            <person name="Sun H."/>
            <person name="Wang H."/>
        </authorList>
    </citation>
    <scope>NUCLEOTIDE SEQUENCE [LARGE SCALE GENOMIC DNA]</scope>
    <source>
        <strain evidence="2">TB1705</strain>
        <tissue evidence="2">Leaf</tissue>
    </source>
</reference>
<comment type="caution">
    <text evidence="2">The sequence shown here is derived from an EMBL/GenBank/DDBJ whole genome shotgun (WGS) entry which is preliminary data.</text>
</comment>
<proteinExistence type="predicted"/>
<gene>
    <name evidence="2" type="ORF">GIB67_020208</name>
</gene>
<sequence length="167" mass="18975">MDKRKAVTRSPNCKLREEAEIEDVLQKLQKLSKLVWTNAADSHSGVEDAIAREGTELEAVLKELEIRRFKRVASKDDKFARALRGVQFGFYDKSIELEKKISQLEGEKNQLEENMTREREAIQLELEKEREAAALKLKEVRAESVAEAGRLVTASATSRNNLAGKLY</sequence>
<accession>A0A7J7L095</accession>
<name>A0A7J7L095_9MAGN</name>
<evidence type="ECO:0000313" key="3">
    <source>
        <dbReference type="Proteomes" id="UP000541444"/>
    </source>
</evidence>
<dbReference type="AlphaFoldDB" id="A0A7J7L095"/>
<keyword evidence="1" id="KW-0175">Coiled coil</keyword>
<organism evidence="2 3">
    <name type="scientific">Kingdonia uniflora</name>
    <dbReference type="NCBI Taxonomy" id="39325"/>
    <lineage>
        <taxon>Eukaryota</taxon>
        <taxon>Viridiplantae</taxon>
        <taxon>Streptophyta</taxon>
        <taxon>Embryophyta</taxon>
        <taxon>Tracheophyta</taxon>
        <taxon>Spermatophyta</taxon>
        <taxon>Magnoliopsida</taxon>
        <taxon>Ranunculales</taxon>
        <taxon>Circaeasteraceae</taxon>
        <taxon>Kingdonia</taxon>
    </lineage>
</organism>
<evidence type="ECO:0000313" key="2">
    <source>
        <dbReference type="EMBL" id="KAF6136041.1"/>
    </source>
</evidence>
<keyword evidence="3" id="KW-1185">Reference proteome</keyword>
<protein>
    <submittedName>
        <fullName evidence="2">Uncharacterized protein</fullName>
    </submittedName>
</protein>
<dbReference type="EMBL" id="JACGCM010002767">
    <property type="protein sequence ID" value="KAF6136041.1"/>
    <property type="molecule type" value="Genomic_DNA"/>
</dbReference>
<dbReference type="Proteomes" id="UP000541444">
    <property type="component" value="Unassembled WGS sequence"/>
</dbReference>
<feature type="coiled-coil region" evidence="1">
    <location>
        <begin position="94"/>
        <end position="143"/>
    </location>
</feature>
<evidence type="ECO:0000256" key="1">
    <source>
        <dbReference type="SAM" id="Coils"/>
    </source>
</evidence>